<dbReference type="RefSeq" id="WP_088856113.1">
    <property type="nucleotide sequence ID" value="NZ_CP015103.1"/>
</dbReference>
<comment type="catalytic activity">
    <reaction evidence="11">
        <text>di-trans,octa-cis-undecaprenyl diphosphate + H2O = di-trans,octa-cis-undecaprenyl phosphate + phosphate + H(+)</text>
        <dbReference type="Rhea" id="RHEA:28094"/>
        <dbReference type="ChEBI" id="CHEBI:15377"/>
        <dbReference type="ChEBI" id="CHEBI:15378"/>
        <dbReference type="ChEBI" id="CHEBI:43474"/>
        <dbReference type="ChEBI" id="CHEBI:58405"/>
        <dbReference type="ChEBI" id="CHEBI:60392"/>
        <dbReference type="EC" id="3.6.1.27"/>
    </reaction>
</comment>
<evidence type="ECO:0000256" key="11">
    <source>
        <dbReference type="ARBA" id="ARBA00047594"/>
    </source>
</evidence>
<feature type="transmembrane region" description="Helical" evidence="12">
    <location>
        <begin position="82"/>
        <end position="100"/>
    </location>
</feature>
<organism evidence="13 14">
    <name type="scientific">Thermococcus siculi</name>
    <dbReference type="NCBI Taxonomy" id="72803"/>
    <lineage>
        <taxon>Archaea</taxon>
        <taxon>Methanobacteriati</taxon>
        <taxon>Methanobacteriota</taxon>
        <taxon>Thermococci</taxon>
        <taxon>Thermococcales</taxon>
        <taxon>Thermococcaceae</taxon>
        <taxon>Thermococcus</taxon>
    </lineage>
</organism>
<evidence type="ECO:0000256" key="9">
    <source>
        <dbReference type="ARBA" id="ARBA00023136"/>
    </source>
</evidence>
<proteinExistence type="inferred from homology"/>
<evidence type="ECO:0000256" key="12">
    <source>
        <dbReference type="SAM" id="Phobius"/>
    </source>
</evidence>
<dbReference type="EC" id="3.6.1.27" evidence="3"/>
<comment type="subcellular location">
    <subcellularLocation>
        <location evidence="1">Cell membrane</location>
        <topology evidence="1">Multi-pass membrane protein</topology>
    </subcellularLocation>
</comment>
<dbReference type="Proteomes" id="UP000250125">
    <property type="component" value="Chromosome"/>
</dbReference>
<name>A0A2Z2MQF7_9EURY</name>
<dbReference type="GeneID" id="33317856"/>
<feature type="transmembrane region" description="Helical" evidence="12">
    <location>
        <begin position="46"/>
        <end position="62"/>
    </location>
</feature>
<evidence type="ECO:0000256" key="5">
    <source>
        <dbReference type="ARBA" id="ARBA00022475"/>
    </source>
</evidence>
<dbReference type="OrthoDB" id="65864at2157"/>
<evidence type="ECO:0000313" key="14">
    <source>
        <dbReference type="Proteomes" id="UP000250125"/>
    </source>
</evidence>
<comment type="similarity">
    <text evidence="2">Belongs to the UppP family.</text>
</comment>
<gene>
    <name evidence="13" type="ORF">A3L11_06420</name>
</gene>
<feature type="transmembrane region" description="Helical" evidence="12">
    <location>
        <begin position="112"/>
        <end position="130"/>
    </location>
</feature>
<dbReference type="Pfam" id="PF02673">
    <property type="entry name" value="BacA"/>
    <property type="match status" value="1"/>
</dbReference>
<dbReference type="GO" id="GO:0050380">
    <property type="term" value="F:undecaprenyl-diphosphatase activity"/>
    <property type="evidence" value="ECO:0007669"/>
    <property type="project" value="UniProtKB-EC"/>
</dbReference>
<evidence type="ECO:0000256" key="4">
    <source>
        <dbReference type="ARBA" id="ARBA00021581"/>
    </source>
</evidence>
<feature type="transmembrane region" description="Helical" evidence="12">
    <location>
        <begin position="219"/>
        <end position="240"/>
    </location>
</feature>
<dbReference type="KEGG" id="tsl:A3L11_06420"/>
<keyword evidence="6 12" id="KW-0812">Transmembrane</keyword>
<protein>
    <recommendedName>
        <fullName evidence="4">Undecaprenyl-diphosphatase</fullName>
        <ecNumber evidence="3">3.6.1.27</ecNumber>
    </recommendedName>
    <alternativeName>
        <fullName evidence="10">Undecaprenyl pyrophosphate phosphatase</fullName>
    </alternativeName>
</protein>
<dbReference type="InterPro" id="IPR003824">
    <property type="entry name" value="UppP"/>
</dbReference>
<sequence length="270" mass="29154">MVASLDYISPLVSGIIVALASWLPIGPEGHAVSGLLESLAPSYGDYLVPSYLGIIFAVLFYFKNLIALDTQSAIKGRVSSDLRYFFYASIFTILIGYPVIRGLEDAVSPATSDLINAVIGLLLIALGLIYRGRKLAPLEDVEGRIREDENEATLLDSIVSGITQGAALIGSVSRSGLVLLGLSSTGIDVKRALELSFLVAPVYFVLKLLFMTWNPELPVSLLFTAFLSAFVVSLITMKLLLKMAEALGRRRFLIVFGSIAVVVYLLGVMM</sequence>
<reference evidence="13 14" key="1">
    <citation type="submission" date="2016-04" db="EMBL/GenBank/DDBJ databases">
        <title>Complete genome sequence of Thermococcus siculi type strain RG-20.</title>
        <authorList>
            <person name="Oger P.M."/>
        </authorList>
    </citation>
    <scope>NUCLEOTIDE SEQUENCE [LARGE SCALE GENOMIC DNA]</scope>
    <source>
        <strain evidence="13 14">RG-20</strain>
    </source>
</reference>
<dbReference type="PANTHER" id="PTHR30622:SF2">
    <property type="entry name" value="UNDECAPRENYL-DIPHOSPHATASE"/>
    <property type="match status" value="1"/>
</dbReference>
<keyword evidence="8 12" id="KW-1133">Transmembrane helix</keyword>
<feature type="transmembrane region" description="Helical" evidence="12">
    <location>
        <begin position="7"/>
        <end position="26"/>
    </location>
</feature>
<dbReference type="AlphaFoldDB" id="A0A2Z2MQF7"/>
<keyword evidence="7" id="KW-0378">Hydrolase</keyword>
<evidence type="ECO:0000256" key="6">
    <source>
        <dbReference type="ARBA" id="ARBA00022692"/>
    </source>
</evidence>
<evidence type="ECO:0000256" key="8">
    <source>
        <dbReference type="ARBA" id="ARBA00022989"/>
    </source>
</evidence>
<feature type="transmembrane region" description="Helical" evidence="12">
    <location>
        <begin position="252"/>
        <end position="269"/>
    </location>
</feature>
<evidence type="ECO:0000313" key="13">
    <source>
        <dbReference type="EMBL" id="ASJ08877.1"/>
    </source>
</evidence>
<evidence type="ECO:0000256" key="1">
    <source>
        <dbReference type="ARBA" id="ARBA00004651"/>
    </source>
</evidence>
<keyword evidence="5" id="KW-1003">Cell membrane</keyword>
<dbReference type="GO" id="GO:0005886">
    <property type="term" value="C:plasma membrane"/>
    <property type="evidence" value="ECO:0007669"/>
    <property type="project" value="UniProtKB-SubCell"/>
</dbReference>
<evidence type="ECO:0000256" key="2">
    <source>
        <dbReference type="ARBA" id="ARBA00010621"/>
    </source>
</evidence>
<dbReference type="EMBL" id="CP015103">
    <property type="protein sequence ID" value="ASJ08877.1"/>
    <property type="molecule type" value="Genomic_DNA"/>
</dbReference>
<evidence type="ECO:0000256" key="7">
    <source>
        <dbReference type="ARBA" id="ARBA00022801"/>
    </source>
</evidence>
<keyword evidence="9 12" id="KW-0472">Membrane</keyword>
<dbReference type="PANTHER" id="PTHR30622">
    <property type="entry name" value="UNDECAPRENYL-DIPHOSPHATASE"/>
    <property type="match status" value="1"/>
</dbReference>
<feature type="transmembrane region" description="Helical" evidence="12">
    <location>
        <begin position="192"/>
        <end position="213"/>
    </location>
</feature>
<evidence type="ECO:0000256" key="10">
    <source>
        <dbReference type="ARBA" id="ARBA00032707"/>
    </source>
</evidence>
<keyword evidence="14" id="KW-1185">Reference proteome</keyword>
<evidence type="ECO:0000256" key="3">
    <source>
        <dbReference type="ARBA" id="ARBA00012374"/>
    </source>
</evidence>
<accession>A0A2Z2MQF7</accession>